<dbReference type="AlphaFoldDB" id="A0A9N9S683"/>
<proteinExistence type="predicted"/>
<name>A0A9N9S683_9DIPT</name>
<evidence type="ECO:0008006" key="4">
    <source>
        <dbReference type="Google" id="ProtNLM"/>
    </source>
</evidence>
<dbReference type="Proteomes" id="UP001153620">
    <property type="component" value="Chromosome 4"/>
</dbReference>
<dbReference type="InterPro" id="IPR032675">
    <property type="entry name" value="LRR_dom_sf"/>
</dbReference>
<gene>
    <name evidence="2" type="ORF">CHIRRI_LOCUS14480</name>
</gene>
<organism evidence="2 3">
    <name type="scientific">Chironomus riparius</name>
    <dbReference type="NCBI Taxonomy" id="315576"/>
    <lineage>
        <taxon>Eukaryota</taxon>
        <taxon>Metazoa</taxon>
        <taxon>Ecdysozoa</taxon>
        <taxon>Arthropoda</taxon>
        <taxon>Hexapoda</taxon>
        <taxon>Insecta</taxon>
        <taxon>Pterygota</taxon>
        <taxon>Neoptera</taxon>
        <taxon>Endopterygota</taxon>
        <taxon>Diptera</taxon>
        <taxon>Nematocera</taxon>
        <taxon>Chironomoidea</taxon>
        <taxon>Chironomidae</taxon>
        <taxon>Chironominae</taxon>
        <taxon>Chironomus</taxon>
    </lineage>
</organism>
<dbReference type="Gene3D" id="3.80.10.10">
    <property type="entry name" value="Ribonuclease Inhibitor"/>
    <property type="match status" value="1"/>
</dbReference>
<dbReference type="SUPFAM" id="SSF52058">
    <property type="entry name" value="L domain-like"/>
    <property type="match status" value="1"/>
</dbReference>
<protein>
    <recommendedName>
        <fullName evidence="4">Leucine-rich repeat containing protein</fullName>
    </recommendedName>
</protein>
<reference evidence="2" key="2">
    <citation type="submission" date="2022-10" db="EMBL/GenBank/DDBJ databases">
        <authorList>
            <consortium name="ENA_rothamsted_submissions"/>
            <consortium name="culmorum"/>
            <person name="King R."/>
        </authorList>
    </citation>
    <scope>NUCLEOTIDE SEQUENCE</scope>
</reference>
<sequence>MTLIIKDQPIQPNKVLVFNGQHNPNKTNQNIEGIYFINCKLSKVPQGITRVFPNLHMLLIRNTNLSKISRSDLFEYRNFKIFLFTGNEIEFLCENLFADCKNLTTISFCGNSLKVVLPSILDGLKNLKFVDFSGNPCYMGCYSKFPGKGHDTSLEELKTELEEKFEIFGKNPEFLQERNKVLENLIFKSNENVQKMSENGKTMKEKNEKLMKILEAKEAEMMSIKEQLDGSTKRILELEEKLVILKLNFHAEPPYTAYNTTKQSINLNDLSRNVNKEHHHYQQFCSSSVAKLIE</sequence>
<keyword evidence="3" id="KW-1185">Reference proteome</keyword>
<keyword evidence="1" id="KW-0175">Coiled coil</keyword>
<dbReference type="InterPro" id="IPR051295">
    <property type="entry name" value="LGI_related"/>
</dbReference>
<dbReference type="EMBL" id="OU895880">
    <property type="protein sequence ID" value="CAG9811673.1"/>
    <property type="molecule type" value="Genomic_DNA"/>
</dbReference>
<reference evidence="2" key="1">
    <citation type="submission" date="2022-01" db="EMBL/GenBank/DDBJ databases">
        <authorList>
            <person name="King R."/>
        </authorList>
    </citation>
    <scope>NUCLEOTIDE SEQUENCE</scope>
</reference>
<dbReference type="PANTHER" id="PTHR24367">
    <property type="entry name" value="LEUCINE-RICH REPEAT-CONTAINING PROTEIN"/>
    <property type="match status" value="1"/>
</dbReference>
<evidence type="ECO:0000313" key="3">
    <source>
        <dbReference type="Proteomes" id="UP001153620"/>
    </source>
</evidence>
<accession>A0A9N9S683</accession>
<feature type="coiled-coil region" evidence="1">
    <location>
        <begin position="207"/>
        <end position="248"/>
    </location>
</feature>
<evidence type="ECO:0000256" key="1">
    <source>
        <dbReference type="SAM" id="Coils"/>
    </source>
</evidence>
<evidence type="ECO:0000313" key="2">
    <source>
        <dbReference type="EMBL" id="CAG9811673.1"/>
    </source>
</evidence>
<dbReference type="PANTHER" id="PTHR24367:SF318">
    <property type="entry name" value="LEUCINE-RICH GLIOMA-INACTIVATED PROTEIN 1-LIKE"/>
    <property type="match status" value="1"/>
</dbReference>